<dbReference type="Pfam" id="PF12849">
    <property type="entry name" value="PBP_like_2"/>
    <property type="match status" value="1"/>
</dbReference>
<dbReference type="InterPro" id="IPR052738">
    <property type="entry name" value="ABC-Tungstate_binding"/>
</dbReference>
<dbReference type="SUPFAM" id="SSF53850">
    <property type="entry name" value="Periplasmic binding protein-like II"/>
    <property type="match status" value="1"/>
</dbReference>
<feature type="chain" id="PRO_5016933032" evidence="1">
    <location>
        <begin position="24"/>
        <end position="270"/>
    </location>
</feature>
<evidence type="ECO:0000256" key="1">
    <source>
        <dbReference type="SAM" id="SignalP"/>
    </source>
</evidence>
<feature type="signal peptide" evidence="1">
    <location>
        <begin position="1"/>
        <end position="23"/>
    </location>
</feature>
<dbReference type="InterPro" id="IPR024370">
    <property type="entry name" value="PBP_domain"/>
</dbReference>
<evidence type="ECO:0000313" key="4">
    <source>
        <dbReference type="Proteomes" id="UP000250744"/>
    </source>
</evidence>
<dbReference type="AlphaFoldDB" id="A0A364NN89"/>
<proteinExistence type="predicted"/>
<feature type="domain" description="PBP" evidence="2">
    <location>
        <begin position="29"/>
        <end position="247"/>
    </location>
</feature>
<dbReference type="OrthoDB" id="186379at2"/>
<evidence type="ECO:0000313" key="3">
    <source>
        <dbReference type="EMBL" id="RAU18568.1"/>
    </source>
</evidence>
<name>A0A364NN89_9GAMM</name>
<comment type="caution">
    <text evidence="3">The sequence shown here is derived from an EMBL/GenBank/DDBJ whole genome shotgun (WGS) entry which is preliminary data.</text>
</comment>
<dbReference type="PANTHER" id="PTHR37945:SF1">
    <property type="entry name" value="EXTRACELLULAR TUNGSTATE BINDING PROTEIN"/>
    <property type="match status" value="1"/>
</dbReference>
<evidence type="ECO:0000259" key="2">
    <source>
        <dbReference type="Pfam" id="PF12849"/>
    </source>
</evidence>
<keyword evidence="4" id="KW-1185">Reference proteome</keyword>
<keyword evidence="1" id="KW-0732">Signal</keyword>
<dbReference type="Gene3D" id="3.40.190.10">
    <property type="entry name" value="Periplasmic binding protein-like II"/>
    <property type="match status" value="2"/>
</dbReference>
<protein>
    <submittedName>
        <fullName evidence="3">Tungsten ABC transporter substrate-binding protein</fullName>
    </submittedName>
</protein>
<reference evidence="3 4" key="1">
    <citation type="submission" date="2018-06" db="EMBL/GenBank/DDBJ databases">
        <title>Nitrincola tibetense sp. nov., isolated from Lake XuguoCo on Tibetan Plateau.</title>
        <authorList>
            <person name="Xing P."/>
        </authorList>
    </citation>
    <scope>NUCLEOTIDE SEQUENCE [LARGE SCALE GENOMIC DNA]</scope>
    <source>
        <strain evidence="4">xg18</strain>
    </source>
</reference>
<dbReference type="PANTHER" id="PTHR37945">
    <property type="entry name" value="EXTRACELLULAR TUNGSTATE BINDING PROTEIN"/>
    <property type="match status" value="1"/>
</dbReference>
<organism evidence="3 4">
    <name type="scientific">Nitrincola tibetensis</name>
    <dbReference type="NCBI Taxonomy" id="2219697"/>
    <lineage>
        <taxon>Bacteria</taxon>
        <taxon>Pseudomonadati</taxon>
        <taxon>Pseudomonadota</taxon>
        <taxon>Gammaproteobacteria</taxon>
        <taxon>Oceanospirillales</taxon>
        <taxon>Oceanospirillaceae</taxon>
        <taxon>Nitrincola</taxon>
    </lineage>
</organism>
<dbReference type="Proteomes" id="UP000250744">
    <property type="component" value="Unassembled WGS sequence"/>
</dbReference>
<dbReference type="EMBL" id="QKRX01000004">
    <property type="protein sequence ID" value="RAU18568.1"/>
    <property type="molecule type" value="Genomic_DNA"/>
</dbReference>
<accession>A0A364NN89</accession>
<gene>
    <name evidence="3" type="ORF">DN062_07280</name>
</gene>
<dbReference type="RefSeq" id="WP_112158673.1">
    <property type="nucleotide sequence ID" value="NZ_QKRX01000004.1"/>
</dbReference>
<sequence>MIKRFTFRLLLVGLCLNSGLSFADTQLRLATTTSTYNSGLLDFLLPEFEAKTGVQVQVISVGTGAALRLGQDGDVDLVMTHAPKAEAAFVAAGYGIEPKALMYNDFVIVGPVGDPSGLKEARSAVDAFKRMVTSNALFISRGDESGTHIKENEIWQAANITLPFAGYRAVGQGMGRVLSIADELQAYALTDRGTWLAMKRKLDLALVYEGDERLFNPYQVILVSPDRHPHVKVNVARQLSDWLVSAEGQALINAFEIEGEALFFASAHSE</sequence>